<comment type="caution">
    <text evidence="2">The sequence shown here is derived from an EMBL/GenBank/DDBJ whole genome shotgun (WGS) entry which is preliminary data.</text>
</comment>
<dbReference type="InterPro" id="IPR036866">
    <property type="entry name" value="RibonucZ/Hydroxyglut_hydro"/>
</dbReference>
<dbReference type="SMART" id="SM00849">
    <property type="entry name" value="Lactamase_B"/>
    <property type="match status" value="1"/>
</dbReference>
<dbReference type="CDD" id="cd06262">
    <property type="entry name" value="metallo-hydrolase-like_MBL-fold"/>
    <property type="match status" value="1"/>
</dbReference>
<dbReference type="Gene3D" id="3.60.15.10">
    <property type="entry name" value="Ribonuclease Z/Hydroxyacylglutathione hydrolase-like"/>
    <property type="match status" value="1"/>
</dbReference>
<dbReference type="InterPro" id="IPR001279">
    <property type="entry name" value="Metallo-B-lactamas"/>
</dbReference>
<protein>
    <submittedName>
        <fullName evidence="2">MBL fold metallo-hydrolase</fullName>
    </submittedName>
</protein>
<dbReference type="EMBL" id="JALGBI010000001">
    <property type="protein sequence ID" value="MCJ0761697.1"/>
    <property type="molecule type" value="Genomic_DNA"/>
</dbReference>
<dbReference type="PANTHER" id="PTHR42951">
    <property type="entry name" value="METALLO-BETA-LACTAMASE DOMAIN-CONTAINING"/>
    <property type="match status" value="1"/>
</dbReference>
<accession>A0A9X1VQY4</accession>
<gene>
    <name evidence="2" type="ORF">MMF98_00615</name>
</gene>
<proteinExistence type="predicted"/>
<dbReference type="Proteomes" id="UP001139447">
    <property type="component" value="Unassembled WGS sequence"/>
</dbReference>
<dbReference type="SUPFAM" id="SSF56281">
    <property type="entry name" value="Metallo-hydrolase/oxidoreductase"/>
    <property type="match status" value="1"/>
</dbReference>
<sequence>MPGLPPGLIVFERGWLSANNILFTGRETTALVDSGYCTHDRQTISLIEQSLEQRPLDLLLNTHLHSDHCGGNAALQNRYPGLQTRIPPGQARHVRHWNPEALSYTPTGQQCPPFGFQALLEPGTEIMLADRPWQIHSAPGHDPHSVILFEPQSRTLISADALWENGFGVIFPELEGESAFAEVEATLNLIESLAPQTVIPGHGQVFSGVDQSLALARSRLAGFLRDPRRHTNHAAKVLLKFKLLELQQIERASFITWAVQTPYFGVMQQRHFPEMSMPAWLEQLMADLVRAGAAAVEGEMILNA</sequence>
<reference evidence="2" key="1">
    <citation type="submission" date="2022-03" db="EMBL/GenBank/DDBJ databases">
        <authorList>
            <person name="Woo C.Y."/>
        </authorList>
    </citation>
    <scope>NUCLEOTIDE SEQUENCE</scope>
    <source>
        <strain evidence="2">CYS-02</strain>
    </source>
</reference>
<feature type="domain" description="Metallo-beta-lactamase" evidence="1">
    <location>
        <begin position="17"/>
        <end position="202"/>
    </location>
</feature>
<evidence type="ECO:0000259" key="1">
    <source>
        <dbReference type="SMART" id="SM00849"/>
    </source>
</evidence>
<name>A0A9X1VQY4_9BURK</name>
<dbReference type="AlphaFoldDB" id="A0A9X1VQY4"/>
<dbReference type="Pfam" id="PF00753">
    <property type="entry name" value="Lactamase_B"/>
    <property type="match status" value="1"/>
</dbReference>
<evidence type="ECO:0000313" key="2">
    <source>
        <dbReference type="EMBL" id="MCJ0761697.1"/>
    </source>
</evidence>
<dbReference type="InterPro" id="IPR050855">
    <property type="entry name" value="NDM-1-like"/>
</dbReference>
<organism evidence="2 3">
    <name type="scientific">Variovorax terrae</name>
    <dbReference type="NCBI Taxonomy" id="2923278"/>
    <lineage>
        <taxon>Bacteria</taxon>
        <taxon>Pseudomonadati</taxon>
        <taxon>Pseudomonadota</taxon>
        <taxon>Betaproteobacteria</taxon>
        <taxon>Burkholderiales</taxon>
        <taxon>Comamonadaceae</taxon>
        <taxon>Variovorax</taxon>
    </lineage>
</organism>
<evidence type="ECO:0000313" key="3">
    <source>
        <dbReference type="Proteomes" id="UP001139447"/>
    </source>
</evidence>
<keyword evidence="3" id="KW-1185">Reference proteome</keyword>